<gene>
    <name evidence="8" type="ORF">EBO34_04760</name>
</gene>
<dbReference type="PANTHER" id="PTHR12677">
    <property type="entry name" value="GOLGI APPARATUS MEMBRANE PROTEIN TVP38-RELATED"/>
    <property type="match status" value="1"/>
</dbReference>
<evidence type="ECO:0000256" key="5">
    <source>
        <dbReference type="ARBA" id="ARBA00023136"/>
    </source>
</evidence>
<evidence type="ECO:0000313" key="9">
    <source>
        <dbReference type="Proteomes" id="UP000278746"/>
    </source>
</evidence>
<protein>
    <recommendedName>
        <fullName evidence="6">TVP38/TMEM64 family membrane protein</fullName>
    </recommendedName>
</protein>
<name>A0A3M7TVH6_9BACI</name>
<evidence type="ECO:0000256" key="3">
    <source>
        <dbReference type="ARBA" id="ARBA00022692"/>
    </source>
</evidence>
<evidence type="ECO:0000256" key="6">
    <source>
        <dbReference type="RuleBase" id="RU366058"/>
    </source>
</evidence>
<dbReference type="GO" id="GO:0005886">
    <property type="term" value="C:plasma membrane"/>
    <property type="evidence" value="ECO:0007669"/>
    <property type="project" value="UniProtKB-SubCell"/>
</dbReference>
<accession>A0A3M7TVH6</accession>
<dbReference type="PANTHER" id="PTHR12677:SF59">
    <property type="entry name" value="GOLGI APPARATUS MEMBRANE PROTEIN TVP38-RELATED"/>
    <property type="match status" value="1"/>
</dbReference>
<sequence>MMKGFNMWKKIAVRMIVILAAVYLVYFLNQSFFRIDPDSIRSWILSFGILAPLLYIFIFAIRPLTLFPASVLAVAGGLSFGPFFAPLFTYVGSLLGATLSFWLARKLGKKVAKREWKGKAEVLQDRVEKHGFFYVLVLRILPVVNFDLVSYLSGISRIKFKTYIGATMCGIIPGTFAFTFLGASFVDGDWRMILVTIFTFLVAFLIPVYVRSKLGKRNINLDPDLEPVDETK</sequence>
<feature type="domain" description="VTT" evidence="7">
    <location>
        <begin position="67"/>
        <end position="183"/>
    </location>
</feature>
<dbReference type="InterPro" id="IPR015414">
    <property type="entry name" value="TMEM64"/>
</dbReference>
<feature type="transmembrane region" description="Helical" evidence="6">
    <location>
        <begin position="87"/>
        <end position="104"/>
    </location>
</feature>
<comment type="caution">
    <text evidence="8">The sequence shown here is derived from an EMBL/GenBank/DDBJ whole genome shotgun (WGS) entry which is preliminary data.</text>
</comment>
<keyword evidence="4 6" id="KW-1133">Transmembrane helix</keyword>
<keyword evidence="2 6" id="KW-1003">Cell membrane</keyword>
<feature type="transmembrane region" description="Helical" evidence="6">
    <location>
        <begin position="163"/>
        <end position="186"/>
    </location>
</feature>
<evidence type="ECO:0000256" key="1">
    <source>
        <dbReference type="ARBA" id="ARBA00004651"/>
    </source>
</evidence>
<keyword evidence="5 6" id="KW-0472">Membrane</keyword>
<feature type="transmembrane region" description="Helical" evidence="6">
    <location>
        <begin position="40"/>
        <end position="57"/>
    </location>
</feature>
<feature type="transmembrane region" description="Helical" evidence="6">
    <location>
        <begin position="12"/>
        <end position="28"/>
    </location>
</feature>
<evidence type="ECO:0000259" key="7">
    <source>
        <dbReference type="Pfam" id="PF09335"/>
    </source>
</evidence>
<keyword evidence="9" id="KW-1185">Reference proteome</keyword>
<evidence type="ECO:0000313" key="8">
    <source>
        <dbReference type="EMBL" id="RNA69261.1"/>
    </source>
</evidence>
<dbReference type="Proteomes" id="UP000278746">
    <property type="component" value="Unassembled WGS sequence"/>
</dbReference>
<proteinExistence type="inferred from homology"/>
<evidence type="ECO:0000256" key="2">
    <source>
        <dbReference type="ARBA" id="ARBA00022475"/>
    </source>
</evidence>
<organism evidence="8 9">
    <name type="scientific">Alteribacter keqinensis</name>
    <dbReference type="NCBI Taxonomy" id="2483800"/>
    <lineage>
        <taxon>Bacteria</taxon>
        <taxon>Bacillati</taxon>
        <taxon>Bacillota</taxon>
        <taxon>Bacilli</taxon>
        <taxon>Bacillales</taxon>
        <taxon>Bacillaceae</taxon>
        <taxon>Alteribacter</taxon>
    </lineage>
</organism>
<dbReference type="AlphaFoldDB" id="A0A3M7TVH6"/>
<dbReference type="Pfam" id="PF09335">
    <property type="entry name" value="VTT_dom"/>
    <property type="match status" value="1"/>
</dbReference>
<comment type="subcellular location">
    <subcellularLocation>
        <location evidence="1 6">Cell membrane</location>
        <topology evidence="1 6">Multi-pass membrane protein</topology>
    </subcellularLocation>
</comment>
<reference evidence="8 9" key="1">
    <citation type="submission" date="2018-10" db="EMBL/GenBank/DDBJ databases">
        <title>Bacillus Keqinensis sp. nov., a moderately halophilic bacterium isolated from a saline-alkaline lake.</title>
        <authorList>
            <person name="Wang H."/>
        </authorList>
    </citation>
    <scope>NUCLEOTIDE SEQUENCE [LARGE SCALE GENOMIC DNA]</scope>
    <source>
        <strain evidence="8 9">KQ-3</strain>
    </source>
</reference>
<keyword evidence="3 6" id="KW-0812">Transmembrane</keyword>
<dbReference type="EMBL" id="RHIB01000001">
    <property type="protein sequence ID" value="RNA69261.1"/>
    <property type="molecule type" value="Genomic_DNA"/>
</dbReference>
<dbReference type="InterPro" id="IPR032816">
    <property type="entry name" value="VTT_dom"/>
</dbReference>
<dbReference type="OrthoDB" id="9812980at2"/>
<feature type="transmembrane region" description="Helical" evidence="6">
    <location>
        <begin position="192"/>
        <end position="210"/>
    </location>
</feature>
<comment type="similarity">
    <text evidence="6">Belongs to the TVP38/TMEM64 family.</text>
</comment>
<evidence type="ECO:0000256" key="4">
    <source>
        <dbReference type="ARBA" id="ARBA00022989"/>
    </source>
</evidence>